<accession>A0A4Y3WJW7</accession>
<evidence type="ECO:0000313" key="2">
    <source>
        <dbReference type="EMBL" id="GEC17636.1"/>
    </source>
</evidence>
<feature type="transmembrane region" description="Helical" evidence="1">
    <location>
        <begin position="30"/>
        <end position="48"/>
    </location>
</feature>
<sequence length="49" mass="5369">MLASMLGFIIYLVLLLWSFAERRLWRLGYVLAFLAGSGFGFASLLGLGG</sequence>
<keyword evidence="1" id="KW-1133">Transmembrane helix</keyword>
<dbReference type="EMBL" id="BJNF01000125">
    <property type="protein sequence ID" value="GEC17636.1"/>
    <property type="molecule type" value="Genomic_DNA"/>
</dbReference>
<keyword evidence="1" id="KW-0472">Membrane</keyword>
<reference evidence="2 3" key="1">
    <citation type="submission" date="2019-06" db="EMBL/GenBank/DDBJ databases">
        <title>Whole genome shotgun sequence of Nitrobacter winogradskyi NBRC 14297.</title>
        <authorList>
            <person name="Hosoyama A."/>
            <person name="Uohara A."/>
            <person name="Ohji S."/>
            <person name="Ichikawa N."/>
        </authorList>
    </citation>
    <scope>NUCLEOTIDE SEQUENCE [LARGE SCALE GENOMIC DNA]</scope>
    <source>
        <strain evidence="2 3">NBRC 14297</strain>
    </source>
</reference>
<evidence type="ECO:0000256" key="1">
    <source>
        <dbReference type="SAM" id="Phobius"/>
    </source>
</evidence>
<dbReference type="Proteomes" id="UP000318825">
    <property type="component" value="Unassembled WGS sequence"/>
</dbReference>
<comment type="caution">
    <text evidence="2">The sequence shown here is derived from an EMBL/GenBank/DDBJ whole genome shotgun (WGS) entry which is preliminary data.</text>
</comment>
<dbReference type="AlphaFoldDB" id="A0A4Y3WJW7"/>
<protein>
    <submittedName>
        <fullName evidence="2">Uncharacterized protein</fullName>
    </submittedName>
</protein>
<evidence type="ECO:0000313" key="3">
    <source>
        <dbReference type="Proteomes" id="UP000318825"/>
    </source>
</evidence>
<organism evidence="2 3">
    <name type="scientific">Nitrobacter winogradskyi</name>
    <name type="common">Nitrobacter agilis</name>
    <dbReference type="NCBI Taxonomy" id="913"/>
    <lineage>
        <taxon>Bacteria</taxon>
        <taxon>Pseudomonadati</taxon>
        <taxon>Pseudomonadota</taxon>
        <taxon>Alphaproteobacteria</taxon>
        <taxon>Hyphomicrobiales</taxon>
        <taxon>Nitrobacteraceae</taxon>
        <taxon>Nitrobacter</taxon>
    </lineage>
</organism>
<keyword evidence="1" id="KW-0812">Transmembrane</keyword>
<gene>
    <name evidence="2" type="ORF">NWI01_35280</name>
</gene>
<name>A0A4Y3WJW7_NITWI</name>
<proteinExistence type="predicted"/>